<feature type="signal peptide" evidence="4">
    <location>
        <begin position="1"/>
        <end position="21"/>
    </location>
</feature>
<accession>A0A812HXA7</accession>
<evidence type="ECO:0000256" key="1">
    <source>
        <dbReference type="ARBA" id="ARBA00009176"/>
    </source>
</evidence>
<feature type="domain" description="Inosine/uridine-preferring nucleoside hydrolase" evidence="5">
    <location>
        <begin position="62"/>
        <end position="343"/>
    </location>
</feature>
<dbReference type="GO" id="GO:0008477">
    <property type="term" value="F:purine nucleosidase activity"/>
    <property type="evidence" value="ECO:0007669"/>
    <property type="project" value="TreeGrafter"/>
</dbReference>
<comment type="caution">
    <text evidence="6">The sequence shown here is derived from an EMBL/GenBank/DDBJ whole genome shotgun (WGS) entry which is preliminary data.</text>
</comment>
<dbReference type="GO" id="GO:0005829">
    <property type="term" value="C:cytosol"/>
    <property type="evidence" value="ECO:0007669"/>
    <property type="project" value="TreeGrafter"/>
</dbReference>
<proteinExistence type="inferred from homology"/>
<organism evidence="6 7">
    <name type="scientific">Symbiodinium natans</name>
    <dbReference type="NCBI Taxonomy" id="878477"/>
    <lineage>
        <taxon>Eukaryota</taxon>
        <taxon>Sar</taxon>
        <taxon>Alveolata</taxon>
        <taxon>Dinophyceae</taxon>
        <taxon>Suessiales</taxon>
        <taxon>Symbiodiniaceae</taxon>
        <taxon>Symbiodinium</taxon>
    </lineage>
</organism>
<gene>
    <name evidence="6" type="primary">rihA</name>
    <name evidence="6" type="ORF">SNAT2548_LOCUS2169</name>
</gene>
<dbReference type="OrthoDB" id="432381at2759"/>
<evidence type="ECO:0000256" key="2">
    <source>
        <dbReference type="ARBA" id="ARBA00022801"/>
    </source>
</evidence>
<keyword evidence="2" id="KW-0378">Hydrolase</keyword>
<dbReference type="InterPro" id="IPR001910">
    <property type="entry name" value="Inosine/uridine_hydrolase_dom"/>
</dbReference>
<reference evidence="6" key="1">
    <citation type="submission" date="2021-02" db="EMBL/GenBank/DDBJ databases">
        <authorList>
            <person name="Dougan E. K."/>
            <person name="Rhodes N."/>
            <person name="Thang M."/>
            <person name="Chan C."/>
        </authorList>
    </citation>
    <scope>NUCLEOTIDE SEQUENCE</scope>
</reference>
<sequence length="1369" mass="148063">MGRFVQFLWSSLACGVACVASEDCAGADCSDASAVLQHKTKAKGRSTHSHSGRECSKPYPFIWDNDANYDDTLALLYLAHSENLDWKAITIESDGMGTPHGGPTNIAAAASLVGLGDVPIAMGGLSSLSPIATMPLQWRLETDEFFERMFRGGILDETDRAIVDLTAAQLIVKILTESACPVVILTTGPATNVAEALDMDPSIAGNIHGIYMMGSAYGVPGTNNVYDWQMTYNGVKGSCTEDGGQTYTGLSPPLNRSGVVSAIRPECRGVDMTAHGDTEWNVFMDVRAWHMVYGFLKDLPADHVYVLAANATLNMPVTLEEMEEYAARRCKYFFHGQAATLADPGLRIFVTELAKAFLAAGEAKWWDAQCAVVMDQVLSGLKQGVCSNWFEDKLTSVSLVWRSNLTDGELNPYGSVYDDQDAHAPPIDYCLDGDPYVASAWCNSYTIVVVAGAASGVRMGRFVQFLWSSLACGVACVASEDCAGADCSDASAVLQHKTKAKGRSTHSHSGRECSKPYPFIWDNDANYDDTLALLYLAHSENLDWKAITIESDGMGTPHGGPTNIAAAASLVGLGDVPIAMGGLSSLSPIATMPLQWRLETDEFFERMFRGGILDETDRAIVDLTAAQLIVKILTESTCPVVILTTGPATNVAEALDMDPSIAGNIHGIYMMGSAYGVPGTNNVYDWQMTYNGVKGSCTEDGGQTYTGLSPPLNRSGVVSAIRPECRGVDMTAHGDTEWNVFMDVRAWHMVYGFLKDLPADHVYVLAANATLNMPVTLEEMEEYAARRCKYFFHGQAATLADPGLRIFVTELAKAFLAAGEAKWWDAQCAVVMDQVLSGLKQGVCSNWFEDKLTSVSLVWRSNLTDGELNPYGSVYDDEDAHAPPIDYCLDGDPYVASAWCNGYTIVDQAASAVGDRKIEISHHGRATRGVRMGRFVQFLWSSLACGVACVASEDCAGADCSDASAVLQHKTKAKGRSTHSHSGRECSKPYPFIWDNDANYDDTLALLYLAHSENLDWKAITIESDGMGTPHGGPTNIAAAASLVGLGDVPIAMGGLSSLSPIATMPLQWRLETDEFFERMFRGGILDETDRAIVDLTAAQLIVKILTESTCPVVILTTGPATNVAEALDMDPSIAGNIHGIYMMGSAYGVPGTNNVYDWQMTYNGVKGSCTEDGGQTYTGLSPPLNRSGVVSAIRPECRGVDMTAHGDTEWNVFMDVRAWHMVYGFLKDLPADHVYVLAANATLNMPVTLEEMEEYAATLADPGLRIFVTELAKAFLAAGEAKWWDAQCAVVMDQVLSGLKQGVCSNWFEDKLTSVSLVWRSNLTDGELNPYGSVYDDADAHAPPIDYCLDGNVTQMWEVYWPMVNQTG</sequence>
<dbReference type="GO" id="GO:0006152">
    <property type="term" value="P:purine nucleoside catabolic process"/>
    <property type="evidence" value="ECO:0007669"/>
    <property type="project" value="TreeGrafter"/>
</dbReference>
<dbReference type="PANTHER" id="PTHR12304">
    <property type="entry name" value="INOSINE-URIDINE PREFERRING NUCLEOSIDE HYDROLASE"/>
    <property type="match status" value="1"/>
</dbReference>
<name>A0A812HXA7_9DINO</name>
<dbReference type="EMBL" id="CAJNDS010000120">
    <property type="protein sequence ID" value="CAE6965699.1"/>
    <property type="molecule type" value="Genomic_DNA"/>
</dbReference>
<evidence type="ECO:0000313" key="7">
    <source>
        <dbReference type="Proteomes" id="UP000604046"/>
    </source>
</evidence>
<dbReference type="Pfam" id="PF01156">
    <property type="entry name" value="IU_nuc_hydro"/>
    <property type="match status" value="3"/>
</dbReference>
<feature type="domain" description="Inosine/uridine-preferring nucleoside hydrolase" evidence="5">
    <location>
        <begin position="993"/>
        <end position="1297"/>
    </location>
</feature>
<evidence type="ECO:0000256" key="3">
    <source>
        <dbReference type="ARBA" id="ARBA00023295"/>
    </source>
</evidence>
<comment type="similarity">
    <text evidence="1">Belongs to the IUNH family.</text>
</comment>
<dbReference type="Gene3D" id="3.90.245.10">
    <property type="entry name" value="Ribonucleoside hydrolase-like"/>
    <property type="match status" value="3"/>
</dbReference>
<keyword evidence="7" id="KW-1185">Reference proteome</keyword>
<keyword evidence="4" id="KW-0732">Signal</keyword>
<evidence type="ECO:0000313" key="6">
    <source>
        <dbReference type="EMBL" id="CAE6965699.1"/>
    </source>
</evidence>
<evidence type="ECO:0000256" key="4">
    <source>
        <dbReference type="SAM" id="SignalP"/>
    </source>
</evidence>
<feature type="chain" id="PRO_5033044267" evidence="4">
    <location>
        <begin position="22"/>
        <end position="1369"/>
    </location>
</feature>
<dbReference type="Proteomes" id="UP000604046">
    <property type="component" value="Unassembled WGS sequence"/>
</dbReference>
<evidence type="ECO:0000259" key="5">
    <source>
        <dbReference type="Pfam" id="PF01156"/>
    </source>
</evidence>
<protein>
    <submittedName>
        <fullName evidence="6">RihA protein</fullName>
    </submittedName>
</protein>
<keyword evidence="3" id="KW-0326">Glycosidase</keyword>
<dbReference type="SUPFAM" id="SSF53590">
    <property type="entry name" value="Nucleoside hydrolase"/>
    <property type="match status" value="3"/>
</dbReference>
<dbReference type="PANTHER" id="PTHR12304:SF46">
    <property type="entry name" value="INOSINE-ADENOSINE-GUANOSINE-NUCLEOSIDE HYDROLASE"/>
    <property type="match status" value="1"/>
</dbReference>
<feature type="domain" description="Inosine/uridine-preferring nucleoside hydrolase" evidence="5">
    <location>
        <begin position="520"/>
        <end position="815"/>
    </location>
</feature>
<dbReference type="InterPro" id="IPR036452">
    <property type="entry name" value="Ribo_hydro-like"/>
</dbReference>
<dbReference type="InterPro" id="IPR023186">
    <property type="entry name" value="IUNH"/>
</dbReference>